<evidence type="ECO:0000259" key="12">
    <source>
        <dbReference type="Pfam" id="PF07715"/>
    </source>
</evidence>
<comment type="similarity">
    <text evidence="8 9">Belongs to the TonB-dependent receptor family.</text>
</comment>
<evidence type="ECO:0000256" key="4">
    <source>
        <dbReference type="ARBA" id="ARBA00022692"/>
    </source>
</evidence>
<feature type="signal peptide" evidence="10">
    <location>
        <begin position="1"/>
        <end position="21"/>
    </location>
</feature>
<dbReference type="InterPro" id="IPR008969">
    <property type="entry name" value="CarboxyPept-like_regulatory"/>
</dbReference>
<dbReference type="InterPro" id="IPR000531">
    <property type="entry name" value="Beta-barrel_TonB"/>
</dbReference>
<evidence type="ECO:0000256" key="8">
    <source>
        <dbReference type="PROSITE-ProRule" id="PRU01360"/>
    </source>
</evidence>
<reference evidence="13" key="1">
    <citation type="journal article" date="2014" name="Int. J. Syst. Evol. Microbiol.">
        <title>Complete genome sequence of Corynebacterium casei LMG S-19264T (=DSM 44701T), isolated from a smear-ripened cheese.</title>
        <authorList>
            <consortium name="US DOE Joint Genome Institute (JGI-PGF)"/>
            <person name="Walter F."/>
            <person name="Albersmeier A."/>
            <person name="Kalinowski J."/>
            <person name="Ruckert C."/>
        </authorList>
    </citation>
    <scope>NUCLEOTIDE SEQUENCE</scope>
    <source>
        <strain evidence="13">CCM 8711</strain>
    </source>
</reference>
<dbReference type="Pfam" id="PF13715">
    <property type="entry name" value="CarbopepD_reg_2"/>
    <property type="match status" value="1"/>
</dbReference>
<dbReference type="Gene3D" id="2.60.40.1120">
    <property type="entry name" value="Carboxypeptidase-like, regulatory domain"/>
    <property type="match status" value="1"/>
</dbReference>
<dbReference type="InterPro" id="IPR037066">
    <property type="entry name" value="Plug_dom_sf"/>
</dbReference>
<sequence length="1079" mass="116856">MKKILQGFLCALLLIGSQAYAQSQVSGRVTGKDDGLPLAGVSVTTKGTKTGTQTGPDGRYVINVQSGTTLVFSFIGYVTQEASASANLNIALVSAPNQLNDVVVVPFGTAKRETFVGAAGVVTAKDFAQRPISNVSNALTAVSPGVQVGSTNGAPGSGLAIRIRGFGSINASNNPLYIIDGAQNENSIANLNPDDVESISVLKDASSTALYGAKAANGVVIITTKKGRKNNGQLSVRALQGLSYRGVPEYDLMNAYQYYPTEWMALRNSLVTSGISRENANILASGLGTRDALNRQVFNGSNYLDVSQTLGSVIANGVYTQSNNPFSGVASNQIVDVNGNLNPNAVLRYDNMDWTDVIKRVGRRGDYGLNYSGGNDKSDYFVSLGYLNEQGFTIKSDYGRFTGRINVNHQATSWLKTGLNINGAITKSNQANDGTSGSIINPFNFSRSIGPVYPVYAYNAASGAPLFDALGMRVYDTGSLNALGVTSRPVLQGRHILQETLLNDNSFRRNVFGARTYGEISFLKHFKFTANAAVDISNNYSSSYQNPIVGDGSPGGRSSKTYDLSTSYNVQQLLNYDQTFGMHHVTALVGHENYSRKTDQLYGFKTQINAEGNTELINFSTTSSLYSYQDNDKSEGFFGSVNYNQKYLFAASVRRDASSRFARDARWGTFGSVGLGWRIDKEDFLKSVSWIDMLKLRSSYGTTGNYQTLTSGGGISLYPYQSLYDINPNATENGYTQSTLVGNNNLKWEVNKTLDIALEFGMFKNRLTGSFEVYDKRSSNLLFLVPLPVSSGVINTYQNIGTMYNRGVEVNLGGDPVRLKDFVWNINVNAATVKNRITKMPDNQPTIVSGTKRLEVGHGIYDYYLRRYKGVDPADGSALYEPLDGATGTTLRTINGVVYTTAIANAKQDYTGTSAIPDVYGSIVNTFTYKGLSLNIGLNYGLGGQFYDSNYQSLMTQGSVLGSALHVDMLKSWKNPGDITDIPRIDAAGASVTNLYATSDRWLTTASYLTIRNATLSYNVPSKFASKLRIKNVRVFASGENLYQFSARRGLDATQGFTGTNSNVYVPARVLSIGLNASL</sequence>
<keyword evidence="10" id="KW-0732">Signal</keyword>
<protein>
    <submittedName>
        <fullName evidence="13">SusC/RagA family TonB-linked outer membrane protein</fullName>
    </submittedName>
</protein>
<evidence type="ECO:0000256" key="7">
    <source>
        <dbReference type="ARBA" id="ARBA00023237"/>
    </source>
</evidence>
<dbReference type="PROSITE" id="PS52016">
    <property type="entry name" value="TONB_DEPENDENT_REC_3"/>
    <property type="match status" value="1"/>
</dbReference>
<evidence type="ECO:0000256" key="2">
    <source>
        <dbReference type="ARBA" id="ARBA00022448"/>
    </source>
</evidence>
<dbReference type="RefSeq" id="WP_188414748.1">
    <property type="nucleotide sequence ID" value="NZ_BMDO01000002.1"/>
</dbReference>
<dbReference type="EMBL" id="BMDO01000002">
    <property type="protein sequence ID" value="GGI49984.1"/>
    <property type="molecule type" value="Genomic_DNA"/>
</dbReference>
<comment type="caution">
    <text evidence="13">The sequence shown here is derived from an EMBL/GenBank/DDBJ whole genome shotgun (WGS) entry which is preliminary data.</text>
</comment>
<keyword evidence="5 9" id="KW-0798">TonB box</keyword>
<evidence type="ECO:0000256" key="1">
    <source>
        <dbReference type="ARBA" id="ARBA00004571"/>
    </source>
</evidence>
<keyword evidence="6 8" id="KW-0472">Membrane</keyword>
<evidence type="ECO:0000313" key="13">
    <source>
        <dbReference type="EMBL" id="GGI49984.1"/>
    </source>
</evidence>
<dbReference type="SUPFAM" id="SSF49464">
    <property type="entry name" value="Carboxypeptidase regulatory domain-like"/>
    <property type="match status" value="1"/>
</dbReference>
<evidence type="ECO:0000256" key="3">
    <source>
        <dbReference type="ARBA" id="ARBA00022452"/>
    </source>
</evidence>
<evidence type="ECO:0000256" key="5">
    <source>
        <dbReference type="ARBA" id="ARBA00023077"/>
    </source>
</evidence>
<keyword evidence="2 8" id="KW-0813">Transport</keyword>
<proteinExistence type="inferred from homology"/>
<dbReference type="NCBIfam" id="TIGR04057">
    <property type="entry name" value="SusC_RagA_signa"/>
    <property type="match status" value="1"/>
</dbReference>
<keyword evidence="4 8" id="KW-0812">Transmembrane</keyword>
<dbReference type="InterPro" id="IPR036942">
    <property type="entry name" value="Beta-barrel_TonB_sf"/>
</dbReference>
<comment type="subcellular location">
    <subcellularLocation>
        <location evidence="1 8">Cell outer membrane</location>
        <topology evidence="1 8">Multi-pass membrane protein</topology>
    </subcellularLocation>
</comment>
<dbReference type="InterPro" id="IPR023997">
    <property type="entry name" value="TonB-dep_OMP_SusC/RagA_CS"/>
</dbReference>
<dbReference type="Proteomes" id="UP000662074">
    <property type="component" value="Unassembled WGS sequence"/>
</dbReference>
<dbReference type="NCBIfam" id="TIGR04056">
    <property type="entry name" value="OMP_RagA_SusC"/>
    <property type="match status" value="1"/>
</dbReference>
<accession>A0A917N111</accession>
<feature type="domain" description="TonB-dependent receptor-like beta-barrel" evidence="11">
    <location>
        <begin position="506"/>
        <end position="1042"/>
    </location>
</feature>
<dbReference type="GO" id="GO:0009279">
    <property type="term" value="C:cell outer membrane"/>
    <property type="evidence" value="ECO:0007669"/>
    <property type="project" value="UniProtKB-SubCell"/>
</dbReference>
<name>A0A917N111_9SPHI</name>
<reference evidence="13" key="2">
    <citation type="submission" date="2020-09" db="EMBL/GenBank/DDBJ databases">
        <authorList>
            <person name="Sun Q."/>
            <person name="Sedlacek I."/>
        </authorList>
    </citation>
    <scope>NUCLEOTIDE SEQUENCE</scope>
    <source>
        <strain evidence="13">CCM 8711</strain>
    </source>
</reference>
<dbReference type="InterPro" id="IPR023996">
    <property type="entry name" value="TonB-dep_OMP_SusC/RagA"/>
</dbReference>
<evidence type="ECO:0000256" key="10">
    <source>
        <dbReference type="SAM" id="SignalP"/>
    </source>
</evidence>
<dbReference type="Pfam" id="PF00593">
    <property type="entry name" value="TonB_dep_Rec_b-barrel"/>
    <property type="match status" value="1"/>
</dbReference>
<dbReference type="InterPro" id="IPR039426">
    <property type="entry name" value="TonB-dep_rcpt-like"/>
</dbReference>
<gene>
    <name evidence="13" type="ORF">GCM10011425_11960</name>
</gene>
<keyword evidence="3 8" id="KW-1134">Transmembrane beta strand</keyword>
<evidence type="ECO:0000256" key="9">
    <source>
        <dbReference type="RuleBase" id="RU003357"/>
    </source>
</evidence>
<evidence type="ECO:0000256" key="6">
    <source>
        <dbReference type="ARBA" id="ARBA00023136"/>
    </source>
</evidence>
<feature type="chain" id="PRO_5037410250" evidence="10">
    <location>
        <begin position="22"/>
        <end position="1079"/>
    </location>
</feature>
<keyword evidence="7 8" id="KW-0998">Cell outer membrane</keyword>
<evidence type="ECO:0000313" key="14">
    <source>
        <dbReference type="Proteomes" id="UP000662074"/>
    </source>
</evidence>
<organism evidence="13 14">
    <name type="scientific">Mucilaginibacter galii</name>
    <dbReference type="NCBI Taxonomy" id="2005073"/>
    <lineage>
        <taxon>Bacteria</taxon>
        <taxon>Pseudomonadati</taxon>
        <taxon>Bacteroidota</taxon>
        <taxon>Sphingobacteriia</taxon>
        <taxon>Sphingobacteriales</taxon>
        <taxon>Sphingobacteriaceae</taxon>
        <taxon>Mucilaginibacter</taxon>
    </lineage>
</organism>
<dbReference type="InterPro" id="IPR012910">
    <property type="entry name" value="Plug_dom"/>
</dbReference>
<feature type="domain" description="TonB-dependent receptor plug" evidence="12">
    <location>
        <begin position="117"/>
        <end position="219"/>
    </location>
</feature>
<dbReference type="Pfam" id="PF07715">
    <property type="entry name" value="Plug"/>
    <property type="match status" value="1"/>
</dbReference>
<evidence type="ECO:0000259" key="11">
    <source>
        <dbReference type="Pfam" id="PF00593"/>
    </source>
</evidence>
<keyword evidence="14" id="KW-1185">Reference proteome</keyword>
<dbReference type="Gene3D" id="2.170.130.10">
    <property type="entry name" value="TonB-dependent receptor, plug domain"/>
    <property type="match status" value="1"/>
</dbReference>
<dbReference type="SUPFAM" id="SSF56935">
    <property type="entry name" value="Porins"/>
    <property type="match status" value="1"/>
</dbReference>
<dbReference type="AlphaFoldDB" id="A0A917N111"/>
<dbReference type="Gene3D" id="2.40.170.20">
    <property type="entry name" value="TonB-dependent receptor, beta-barrel domain"/>
    <property type="match status" value="1"/>
</dbReference>